<proteinExistence type="predicted"/>
<sequence length="358" mass="40489">MSLLLYGYFGHRNFGDDLLVSLACRLCRDLGYQGKIDLASDAQGVGYLPRLVTGFDNIVPMTRSAHRLIWGRYDKVLFAGGGTVFDYRTSMSPAYRLRKRISDTVRFGFPRMIGTRYASIGIGIGPFATTEGKRVALHRLKYHDWLSVRDHESFKHAAQVCKGQNSLSIDLSLLEASRLRELAKEIDRKPNAVGMLVRSFRFGDVGNRYLEAMRHAAQILENRGVDVHWLSFQPQYDHAALEMLPAGSQIWRWDPETMNFDDVYRKFACFNTLVTARMHGTYIGGMLGVPTIGIELHPKIRFAAEEFSNTSVLPASSSGERIANACFDLNGKASRIDLKRIAEQETRLRRQLSDWLSS</sequence>
<dbReference type="Proteomes" id="UP000315003">
    <property type="component" value="Chromosome"/>
</dbReference>
<evidence type="ECO:0000259" key="1">
    <source>
        <dbReference type="Pfam" id="PF04230"/>
    </source>
</evidence>
<protein>
    <submittedName>
        <fullName evidence="2">Polysaccharide pyruvyl transferase</fullName>
    </submittedName>
</protein>
<gene>
    <name evidence="2" type="ORF">SV7mr_16700</name>
</gene>
<keyword evidence="2" id="KW-0808">Transferase</keyword>
<organism evidence="2 3">
    <name type="scientific">Stieleria bergensis</name>
    <dbReference type="NCBI Taxonomy" id="2528025"/>
    <lineage>
        <taxon>Bacteria</taxon>
        <taxon>Pseudomonadati</taxon>
        <taxon>Planctomycetota</taxon>
        <taxon>Planctomycetia</taxon>
        <taxon>Pirellulales</taxon>
        <taxon>Pirellulaceae</taxon>
        <taxon>Stieleria</taxon>
    </lineage>
</organism>
<dbReference type="Pfam" id="PF04230">
    <property type="entry name" value="PS_pyruv_trans"/>
    <property type="match status" value="1"/>
</dbReference>
<accession>A0A517SST4</accession>
<dbReference type="InterPro" id="IPR007345">
    <property type="entry name" value="Polysacch_pyruvyl_Trfase"/>
</dbReference>
<dbReference type="PANTHER" id="PTHR36836">
    <property type="entry name" value="COLANIC ACID BIOSYNTHESIS PROTEIN WCAK"/>
    <property type="match status" value="1"/>
</dbReference>
<evidence type="ECO:0000313" key="3">
    <source>
        <dbReference type="Proteomes" id="UP000315003"/>
    </source>
</evidence>
<dbReference type="GO" id="GO:0016740">
    <property type="term" value="F:transferase activity"/>
    <property type="evidence" value="ECO:0007669"/>
    <property type="project" value="UniProtKB-KW"/>
</dbReference>
<name>A0A517SST4_9BACT</name>
<dbReference type="PANTHER" id="PTHR36836:SF1">
    <property type="entry name" value="COLANIC ACID BIOSYNTHESIS PROTEIN WCAK"/>
    <property type="match status" value="1"/>
</dbReference>
<dbReference type="AlphaFoldDB" id="A0A517SST4"/>
<feature type="domain" description="Polysaccharide pyruvyl transferase" evidence="1">
    <location>
        <begin position="13"/>
        <end position="296"/>
    </location>
</feature>
<reference evidence="2 3" key="1">
    <citation type="submission" date="2019-02" db="EMBL/GenBank/DDBJ databases">
        <title>Deep-cultivation of Planctomycetes and their phenomic and genomic characterization uncovers novel biology.</title>
        <authorList>
            <person name="Wiegand S."/>
            <person name="Jogler M."/>
            <person name="Boedeker C."/>
            <person name="Pinto D."/>
            <person name="Vollmers J."/>
            <person name="Rivas-Marin E."/>
            <person name="Kohn T."/>
            <person name="Peeters S.H."/>
            <person name="Heuer A."/>
            <person name="Rast P."/>
            <person name="Oberbeckmann S."/>
            <person name="Bunk B."/>
            <person name="Jeske O."/>
            <person name="Meyerdierks A."/>
            <person name="Storesund J.E."/>
            <person name="Kallscheuer N."/>
            <person name="Luecker S."/>
            <person name="Lage O.M."/>
            <person name="Pohl T."/>
            <person name="Merkel B.J."/>
            <person name="Hornburger P."/>
            <person name="Mueller R.-W."/>
            <person name="Bruemmer F."/>
            <person name="Labrenz M."/>
            <person name="Spormann A.M."/>
            <person name="Op den Camp H."/>
            <person name="Overmann J."/>
            <person name="Amann R."/>
            <person name="Jetten M.S.M."/>
            <person name="Mascher T."/>
            <person name="Medema M.H."/>
            <person name="Devos D.P."/>
            <person name="Kaster A.-K."/>
            <person name="Ovreas L."/>
            <person name="Rohde M."/>
            <person name="Galperin M.Y."/>
            <person name="Jogler C."/>
        </authorList>
    </citation>
    <scope>NUCLEOTIDE SEQUENCE [LARGE SCALE GENOMIC DNA]</scope>
    <source>
        <strain evidence="2 3">SV_7m_r</strain>
    </source>
</reference>
<dbReference type="EMBL" id="CP036272">
    <property type="protein sequence ID" value="QDT59163.1"/>
    <property type="molecule type" value="Genomic_DNA"/>
</dbReference>
<keyword evidence="3" id="KW-1185">Reference proteome</keyword>
<evidence type="ECO:0000313" key="2">
    <source>
        <dbReference type="EMBL" id="QDT59163.1"/>
    </source>
</evidence>
<dbReference type="RefSeq" id="WP_419188239.1">
    <property type="nucleotide sequence ID" value="NZ_CP036272.1"/>
</dbReference>